<keyword evidence="3" id="KW-0472">Membrane</keyword>
<evidence type="ECO:0000313" key="7">
    <source>
        <dbReference type="Proteomes" id="UP000218387"/>
    </source>
</evidence>
<feature type="transmembrane region" description="Helical" evidence="3">
    <location>
        <begin position="23"/>
        <end position="41"/>
    </location>
</feature>
<evidence type="ECO:0000256" key="3">
    <source>
        <dbReference type="SAM" id="Phobius"/>
    </source>
</evidence>
<dbReference type="SUPFAM" id="SSF56300">
    <property type="entry name" value="Metallo-dependent phosphatases"/>
    <property type="match status" value="1"/>
</dbReference>
<dbReference type="KEGG" id="emt:CPZ25_007825"/>
<feature type="domain" description="VanZ-like" evidence="5">
    <location>
        <begin position="26"/>
        <end position="163"/>
    </location>
</feature>
<gene>
    <name evidence="6" type="ORF">CPZ25_007825</name>
</gene>
<dbReference type="PANTHER" id="PTHR31302:SF31">
    <property type="entry name" value="PHOSPHODIESTERASE YAEI"/>
    <property type="match status" value="1"/>
</dbReference>
<dbReference type="PANTHER" id="PTHR31302">
    <property type="entry name" value="TRANSMEMBRANE PROTEIN WITH METALLOPHOSPHOESTERASE DOMAIN-RELATED"/>
    <property type="match status" value="1"/>
</dbReference>
<dbReference type="GO" id="GO:0016020">
    <property type="term" value="C:membrane"/>
    <property type="evidence" value="ECO:0007669"/>
    <property type="project" value="GOC"/>
</dbReference>
<evidence type="ECO:0000259" key="4">
    <source>
        <dbReference type="Pfam" id="PF00149"/>
    </source>
</evidence>
<organism evidence="6 7">
    <name type="scientific">Eubacterium maltosivorans</name>
    <dbReference type="NCBI Taxonomy" id="2041044"/>
    <lineage>
        <taxon>Bacteria</taxon>
        <taxon>Bacillati</taxon>
        <taxon>Bacillota</taxon>
        <taxon>Clostridia</taxon>
        <taxon>Eubacteriales</taxon>
        <taxon>Eubacteriaceae</taxon>
        <taxon>Eubacterium</taxon>
    </lineage>
</organism>
<keyword evidence="7" id="KW-1185">Reference proteome</keyword>
<feature type="transmembrane region" description="Helical" evidence="3">
    <location>
        <begin position="79"/>
        <end position="103"/>
    </location>
</feature>
<dbReference type="InterPro" id="IPR004843">
    <property type="entry name" value="Calcineurin-like_PHP"/>
</dbReference>
<accession>A0A4P9C6V4</accession>
<evidence type="ECO:0000313" key="6">
    <source>
        <dbReference type="EMBL" id="QCT71238.1"/>
    </source>
</evidence>
<feature type="transmembrane region" description="Helical" evidence="3">
    <location>
        <begin position="148"/>
        <end position="166"/>
    </location>
</feature>
<sequence>MRQKYIVEKDEDEHYMNEKQKKVVLWISVVVWMGVIFMFSAQNSTESSSLSGSVVGAILHAIKTVFPDIRQVQLNHLQLWISFFIRKAAHASIYFVLGILVYTAIGKKVCRKKRFFMAIAVCFFYACTDEFHQRFVPGRSCELRDVCIDTTGALLGISFVIFINWVRRIKDGRPWKEAIRDIRIHGILWGIASVIFVIILCCLYLYLGKNFLVTTKYTMKSSDVPEVFDGYKILQISDFHSKKFSDNNEGLARTINELEPDIIVATGDMLNAAQDDDGEVFLELIPKIDPDIPIYYTAGNHETVDEITDPKSAGVYFENIAELGVTRLENEKIVLSKDGESIDLYGLEIEMTYYRDRRNPDFDKLKLTSEHIGELIGSAEDSRFVALMAHNPLYFEAYADWGADLTLAGHVHGGMIYVPFKGGMFSPEYSLWPQYYAGDYHINNKVMFVNRGIGSSGTIPVRILDNPEVCLITLEKIQ</sequence>
<evidence type="ECO:0008006" key="8">
    <source>
        <dbReference type="Google" id="ProtNLM"/>
    </source>
</evidence>
<feature type="domain" description="Calcineurin-like phosphoesterase" evidence="4">
    <location>
        <begin position="232"/>
        <end position="413"/>
    </location>
</feature>
<dbReference type="Pfam" id="PF04892">
    <property type="entry name" value="VanZ"/>
    <property type="match status" value="1"/>
</dbReference>
<keyword evidence="3" id="KW-0812">Transmembrane</keyword>
<dbReference type="GO" id="GO:0046872">
    <property type="term" value="F:metal ion binding"/>
    <property type="evidence" value="ECO:0007669"/>
    <property type="project" value="UniProtKB-KW"/>
</dbReference>
<evidence type="ECO:0000256" key="2">
    <source>
        <dbReference type="ARBA" id="ARBA00022801"/>
    </source>
</evidence>
<keyword evidence="3" id="KW-1133">Transmembrane helix</keyword>
<dbReference type="AlphaFoldDB" id="A0A4P9C6V4"/>
<evidence type="ECO:0000259" key="5">
    <source>
        <dbReference type="Pfam" id="PF04892"/>
    </source>
</evidence>
<dbReference type="GO" id="GO:0009245">
    <property type="term" value="P:lipid A biosynthetic process"/>
    <property type="evidence" value="ECO:0007669"/>
    <property type="project" value="TreeGrafter"/>
</dbReference>
<keyword evidence="2" id="KW-0378">Hydrolase</keyword>
<dbReference type="NCBIfam" id="NF037970">
    <property type="entry name" value="vanZ_1"/>
    <property type="match status" value="1"/>
</dbReference>
<dbReference type="InterPro" id="IPR051158">
    <property type="entry name" value="Metallophosphoesterase_sf"/>
</dbReference>
<name>A0A4P9C6V4_EUBML</name>
<dbReference type="InterPro" id="IPR029052">
    <property type="entry name" value="Metallo-depent_PP-like"/>
</dbReference>
<protein>
    <recommendedName>
        <fullName evidence="8">Metallophosphoesterase</fullName>
    </recommendedName>
</protein>
<dbReference type="EMBL" id="CP029487">
    <property type="protein sequence ID" value="QCT71238.1"/>
    <property type="molecule type" value="Genomic_DNA"/>
</dbReference>
<reference evidence="6 7" key="1">
    <citation type="submission" date="2018-05" db="EMBL/GenBank/DDBJ databases">
        <title>Genome comparison of Eubacterium sp.</title>
        <authorList>
            <person name="Feng Y."/>
            <person name="Sanchez-Andrea I."/>
            <person name="Stams A.J.M."/>
            <person name="De Vos W.M."/>
        </authorList>
    </citation>
    <scope>NUCLEOTIDE SEQUENCE [LARGE SCALE GENOMIC DNA]</scope>
    <source>
        <strain evidence="6 7">YI</strain>
    </source>
</reference>
<dbReference type="Proteomes" id="UP000218387">
    <property type="component" value="Chromosome"/>
</dbReference>
<proteinExistence type="predicted"/>
<dbReference type="Gene3D" id="3.60.21.10">
    <property type="match status" value="1"/>
</dbReference>
<dbReference type="GO" id="GO:0008758">
    <property type="term" value="F:UDP-2,3-diacylglucosamine hydrolase activity"/>
    <property type="evidence" value="ECO:0007669"/>
    <property type="project" value="TreeGrafter"/>
</dbReference>
<evidence type="ECO:0000256" key="1">
    <source>
        <dbReference type="ARBA" id="ARBA00022723"/>
    </source>
</evidence>
<feature type="transmembrane region" description="Helical" evidence="3">
    <location>
        <begin position="187"/>
        <end position="207"/>
    </location>
</feature>
<dbReference type="InterPro" id="IPR006976">
    <property type="entry name" value="VanZ-like"/>
</dbReference>
<feature type="transmembrane region" description="Helical" evidence="3">
    <location>
        <begin position="115"/>
        <end position="136"/>
    </location>
</feature>
<dbReference type="Pfam" id="PF00149">
    <property type="entry name" value="Metallophos"/>
    <property type="match status" value="1"/>
</dbReference>
<keyword evidence="1" id="KW-0479">Metal-binding</keyword>